<evidence type="ECO:0000313" key="1">
    <source>
        <dbReference type="EMBL" id="AAU14262.1"/>
    </source>
</evidence>
<protein>
    <submittedName>
        <fullName evidence="1">GekBS054</fullName>
    </submittedName>
</protein>
<name>Q64FT3_GEKJA</name>
<sequence length="54" mass="5934">MAKKKRKENSNNKTRICLLGLSMHFKGQKGSMKRKARAGAGGGSYDVINSIRPL</sequence>
<organism evidence="1">
    <name type="scientific">Gekko japonicus</name>
    <name type="common">Schlegel's Japanese gecko</name>
    <dbReference type="NCBI Taxonomy" id="146911"/>
    <lineage>
        <taxon>Eukaryota</taxon>
        <taxon>Metazoa</taxon>
        <taxon>Chordata</taxon>
        <taxon>Craniata</taxon>
        <taxon>Vertebrata</taxon>
        <taxon>Euteleostomi</taxon>
        <taxon>Lepidosauria</taxon>
        <taxon>Squamata</taxon>
        <taxon>Bifurcata</taxon>
        <taxon>Gekkota</taxon>
        <taxon>Gekkonidae</taxon>
        <taxon>Gekkoninae</taxon>
        <taxon>Gekko</taxon>
    </lineage>
</organism>
<dbReference type="AlphaFoldDB" id="Q64FT3"/>
<accession>Q64FT3</accession>
<proteinExistence type="evidence at transcript level"/>
<reference evidence="1" key="1">
    <citation type="submission" date="2004-07" db="EMBL/GenBank/DDBJ databases">
        <title>Analysis of expressed sequence tags and cloning of full length cDNA from brain and spinal cord cDNA library in Gecko.</title>
        <authorList>
            <person name="Gu X."/>
            <person name="Ding F."/>
            <person name="Liu Y."/>
            <person name="Liu M."/>
            <person name="Jiang M."/>
        </authorList>
    </citation>
    <scope>NUCLEOTIDE SEQUENCE</scope>
    <source>
        <tissue evidence="1">Brain and spinal cord</tissue>
    </source>
</reference>
<dbReference type="EMBL" id="AY704556">
    <property type="protein sequence ID" value="AAU14262.1"/>
    <property type="molecule type" value="mRNA"/>
</dbReference>